<dbReference type="EMBL" id="BIFQ01000001">
    <property type="protein sequence ID" value="GCE06953.1"/>
    <property type="molecule type" value="Genomic_DNA"/>
</dbReference>
<comment type="caution">
    <text evidence="1">The sequence shown here is derived from an EMBL/GenBank/DDBJ whole genome shotgun (WGS) entry which is preliminary data.</text>
</comment>
<evidence type="ECO:0000313" key="2">
    <source>
        <dbReference type="Proteomes" id="UP000287224"/>
    </source>
</evidence>
<dbReference type="OrthoDB" id="9780310at2"/>
<dbReference type="PANTHER" id="PTHR30348:SF9">
    <property type="entry name" value="UPF0759 PROTEIN YECE"/>
    <property type="match status" value="1"/>
</dbReference>
<dbReference type="Proteomes" id="UP000287224">
    <property type="component" value="Unassembled WGS sequence"/>
</dbReference>
<dbReference type="Pfam" id="PF01904">
    <property type="entry name" value="DUF72"/>
    <property type="match status" value="1"/>
</dbReference>
<dbReference type="AlphaFoldDB" id="A0A401ZJD5"/>
<accession>A0A401ZJD5</accession>
<sequence>MFYIGCPMWGYKEWLGNFFPARTPANDFLRLYAQKLSTVEGNTVFYALPSAETVARWAQETPGSFRFCPKVLRSISHEGMLAQQRRETLAFVERMRVFGERLGPIFLQLPPHFGPAQIDQLQAWLDFWPTDLKLAVEVRHPDFYEEPQANALDELLRSHHAARVIMDTRPIRTGTPKEQKELQARERKPHLPVHITTTSDFAFVRYIGHPDMKVNAPLLDFWARQLADWYQQGLTIYAFCHCPYEVHSPQICYQLYQRVRAHITLPPLNWQPDEPDSGPEQMRLF</sequence>
<dbReference type="InterPro" id="IPR036520">
    <property type="entry name" value="UPF0759_sf"/>
</dbReference>
<dbReference type="PANTHER" id="PTHR30348">
    <property type="entry name" value="UNCHARACTERIZED PROTEIN YECE"/>
    <property type="match status" value="1"/>
</dbReference>
<dbReference type="SUPFAM" id="SSF117396">
    <property type="entry name" value="TM1631-like"/>
    <property type="match status" value="1"/>
</dbReference>
<keyword evidence="2" id="KW-1185">Reference proteome</keyword>
<reference evidence="2" key="1">
    <citation type="submission" date="2018-12" db="EMBL/GenBank/DDBJ databases">
        <title>Tengunoibacter tsumagoiensis gen. nov., sp. nov., Dictyobacter kobayashii sp. nov., D. alpinus sp. nov., and D. joshuensis sp. nov. and description of Dictyobacteraceae fam. nov. within the order Ktedonobacterales isolated from Tengu-no-mugimeshi.</title>
        <authorList>
            <person name="Wang C.M."/>
            <person name="Zheng Y."/>
            <person name="Sakai Y."/>
            <person name="Toyoda A."/>
            <person name="Minakuchi Y."/>
            <person name="Abe K."/>
            <person name="Yokota A."/>
            <person name="Yabe S."/>
        </authorList>
    </citation>
    <scope>NUCLEOTIDE SEQUENCE [LARGE SCALE GENOMIC DNA]</scope>
    <source>
        <strain evidence="2">S-27</strain>
    </source>
</reference>
<gene>
    <name evidence="1" type="ORF">KDAU_42820</name>
</gene>
<organism evidence="1 2">
    <name type="scientific">Dictyobacter aurantiacus</name>
    <dbReference type="NCBI Taxonomy" id="1936993"/>
    <lineage>
        <taxon>Bacteria</taxon>
        <taxon>Bacillati</taxon>
        <taxon>Chloroflexota</taxon>
        <taxon>Ktedonobacteria</taxon>
        <taxon>Ktedonobacterales</taxon>
        <taxon>Dictyobacteraceae</taxon>
        <taxon>Dictyobacter</taxon>
    </lineage>
</organism>
<evidence type="ECO:0008006" key="3">
    <source>
        <dbReference type="Google" id="ProtNLM"/>
    </source>
</evidence>
<dbReference type="Gene3D" id="3.20.20.410">
    <property type="entry name" value="Protein of unknown function UPF0759"/>
    <property type="match status" value="1"/>
</dbReference>
<protein>
    <recommendedName>
        <fullName evidence="3">DUF72 domain-containing protein</fullName>
    </recommendedName>
</protein>
<proteinExistence type="predicted"/>
<evidence type="ECO:0000313" key="1">
    <source>
        <dbReference type="EMBL" id="GCE06953.1"/>
    </source>
</evidence>
<name>A0A401ZJD5_9CHLR</name>
<dbReference type="RefSeq" id="WP_126597855.1">
    <property type="nucleotide sequence ID" value="NZ_BIFQ01000001.1"/>
</dbReference>
<dbReference type="InterPro" id="IPR002763">
    <property type="entry name" value="DUF72"/>
</dbReference>